<dbReference type="EMBL" id="CYSE01000002">
    <property type="protein sequence ID" value="CUH77089.1"/>
    <property type="molecule type" value="Genomic_DNA"/>
</dbReference>
<dbReference type="SMART" id="SM00450">
    <property type="entry name" value="RHOD"/>
    <property type="match status" value="1"/>
</dbReference>
<proteinExistence type="predicted"/>
<protein>
    <submittedName>
        <fullName evidence="2">Molybdopterin biosynthesis protein MoeB</fullName>
    </submittedName>
</protein>
<keyword evidence="3" id="KW-1185">Reference proteome</keyword>
<dbReference type="SUPFAM" id="SSF52821">
    <property type="entry name" value="Rhodanese/Cell cycle control phosphatase"/>
    <property type="match status" value="1"/>
</dbReference>
<dbReference type="Pfam" id="PF00581">
    <property type="entry name" value="Rhodanese"/>
    <property type="match status" value="1"/>
</dbReference>
<gene>
    <name evidence="2" type="ORF">TRN7648_01286</name>
</gene>
<name>A0A0N7LZA1_9RHOB</name>
<dbReference type="Gene3D" id="3.40.250.10">
    <property type="entry name" value="Rhodanese-like domain"/>
    <property type="match status" value="1"/>
</dbReference>
<dbReference type="InterPro" id="IPR036873">
    <property type="entry name" value="Rhodanese-like_dom_sf"/>
</dbReference>
<dbReference type="AlphaFoldDB" id="A0A0N7LZA1"/>
<feature type="domain" description="Rhodanese" evidence="1">
    <location>
        <begin position="28"/>
        <end position="123"/>
    </location>
</feature>
<accession>A0A0N7LZA1</accession>
<evidence type="ECO:0000313" key="3">
    <source>
        <dbReference type="Proteomes" id="UP000054935"/>
    </source>
</evidence>
<dbReference type="STRING" id="441103.TRN7648_01286"/>
<dbReference type="InterPro" id="IPR001763">
    <property type="entry name" value="Rhodanese-like_dom"/>
</dbReference>
<reference evidence="2 3" key="1">
    <citation type="submission" date="2015-09" db="EMBL/GenBank/DDBJ databases">
        <authorList>
            <consortium name="Swine Surveillance"/>
        </authorList>
    </citation>
    <scope>NUCLEOTIDE SEQUENCE [LARGE SCALE GENOMIC DNA]</scope>
    <source>
        <strain evidence="2 3">CECT 7648</strain>
    </source>
</reference>
<evidence type="ECO:0000259" key="1">
    <source>
        <dbReference type="PROSITE" id="PS50206"/>
    </source>
</evidence>
<dbReference type="PANTHER" id="PTHR43031:SF16">
    <property type="entry name" value="OXIDOREDUCTASE"/>
    <property type="match status" value="1"/>
</dbReference>
<evidence type="ECO:0000313" key="2">
    <source>
        <dbReference type="EMBL" id="CUH77089.1"/>
    </source>
</evidence>
<dbReference type="PROSITE" id="PS50206">
    <property type="entry name" value="RHODANESE_3"/>
    <property type="match status" value="1"/>
</dbReference>
<dbReference type="InterPro" id="IPR050229">
    <property type="entry name" value="GlpE_sulfurtransferase"/>
</dbReference>
<dbReference type="Proteomes" id="UP000054935">
    <property type="component" value="Unassembled WGS sequence"/>
</dbReference>
<sequence>METRKMFAFLNNARSTDMPVTEAVAKAKTGEIVLIDIREPMEIAHSGKAKGAIAIPTAALRMRADPSSPECLPELKQGKPVCVYCASGARSSMAKGMLSKMGHEVHNIGGLGHWVQAGGPLEK</sequence>
<dbReference type="PANTHER" id="PTHR43031">
    <property type="entry name" value="FAD-DEPENDENT OXIDOREDUCTASE"/>
    <property type="match status" value="1"/>
</dbReference>
<organism evidence="2 3">
    <name type="scientific">Tropicibacter naphthalenivorans</name>
    <dbReference type="NCBI Taxonomy" id="441103"/>
    <lineage>
        <taxon>Bacteria</taxon>
        <taxon>Pseudomonadati</taxon>
        <taxon>Pseudomonadota</taxon>
        <taxon>Alphaproteobacteria</taxon>
        <taxon>Rhodobacterales</taxon>
        <taxon>Roseobacteraceae</taxon>
        <taxon>Tropicibacter</taxon>
    </lineage>
</organism>